<dbReference type="Pfam" id="PF00910">
    <property type="entry name" value="RNA_helicase"/>
    <property type="match status" value="1"/>
</dbReference>
<keyword evidence="2" id="KW-0548">Nucleotidyltransferase</keyword>
<keyword evidence="9" id="KW-0472">Membrane</keyword>
<dbReference type="Gene3D" id="3.30.70.270">
    <property type="match status" value="1"/>
</dbReference>
<keyword evidence="1" id="KW-0808">Transferase</keyword>
<feature type="transmembrane region" description="Helical" evidence="9">
    <location>
        <begin position="81"/>
        <end position="105"/>
    </location>
</feature>
<dbReference type="GO" id="GO:0008234">
    <property type="term" value="F:cysteine-type peptidase activity"/>
    <property type="evidence" value="ECO:0007669"/>
    <property type="project" value="UniProtKB-KW"/>
</dbReference>
<keyword evidence="6" id="KW-0067">ATP-binding</keyword>
<evidence type="ECO:0000259" key="10">
    <source>
        <dbReference type="PROSITE" id="PS50507"/>
    </source>
</evidence>
<keyword evidence="9" id="KW-0812">Transmembrane</keyword>
<feature type="transmembrane region" description="Helical" evidence="9">
    <location>
        <begin position="154"/>
        <end position="174"/>
    </location>
</feature>
<keyword evidence="4" id="KW-0378">Hydrolase</keyword>
<sequence>MSLSKIRTEMDLPEVEDEGAGSLLHTLERQVTALLTDKIVEALGIKKTLLVSANIVSLSSSVISFLTSLYIACTSNDVNKIILYTAPISNLIGVGSAISSLVIAADLNINFQMKYVHDTVGKILEKMADSDAENEELVIQATANAFTPNDYVKYGLNFFSLVLASGMLGYGFSASDMNSWFSMREHFVKFNSDIKTELTSFLDEIGLTDFAQNKSVFDNFQELSERCSKVLTTQTSEFVINRSKFNQLQECIADIKKVQLKKLTPDQTRVYSSFKASLNTQYMKMIEINNTIGKIVDSTDRQTCLGFVLQGQPGVGKSEATLYILRHIAKSLSYSSSIYEMKPGPSGNYFQIYSGQQLGIYNEFSALRDTEPIIAKINEIVSGDPCNLEAADLDFKHQPCRINVAGFTANKEPNDVYDFTRTMTEQSNLALMTRLLRIQVRDPQYKGRNELNLHRKPDFSHLRFSLIKTKKQGNHLTKLSDCADIEEEPIDLSHLIGHLTMLVARNEVAFIRNKVLARDDLSDAIREGMETRLQQLDPFLNPIRSNASNTVPFVTRIQGPTARGKTVTALKIAQEIASTYNMKVSVYDTDDFLNDRKYYNYARVYVVNDIRITKENESKWLNWVNSTPPNSCILYTTNDCIQPRLIPLFSGRHMWHTFLKAYDRATDFLNVMFYYRLMVSFFTDRETIMDATLSKYTDFEDTPGLWRRIGVQGTIRTKNEYYTSPIGNSLCVTLDASGSMWLDNKAVSLTDYTSDVAEAYLNYLRTCKQLVYSNDRPPMMEPHVHINVRDFELYKQKVKTLKGYMDMYLNDDDPAGSVVVRNDMKDIFMKRADVRNWIMPNITDEENFKRSMEPMIYRLRNAIPDVTISFTFLGQSMFYANGVCYTSPPASLETGIRDGYLYVNNKQVKASDLAAFSQRGMAALDLGSISTLNAQELHLAKTHLDKHINDPEYALYALAMKMELELLNKQQEIKRSHPITIWLKTHKKELVIISAILGGLATIASLYVVYKWFTKKRKEPIYVPNHEPNGVSPGHGMDRTVYNKLTEAYTKGVLGNKYKQPRDYVQELIRNNVGADLAKGWQREYDYMRSNAIMPQTFEKFVEAYNNQDFDTAKVYFEQYAKEKGTVSFQDFVSFAEQRKSNAVTFKDRHDKSRSLIDEAYAKLKKATCQVHSERINYGLLLKDNYVITVAHSLDSKSDNYIVWTPDENTQSKMYEFEIVVINPTRDLAILRITDKTFPMAQSILNMLPDSDMCDDWSESVYFLRTVPEGGIFQGRATYIARRSFPLGDVDNAKFRPTSYITYEGIDVANMYDVHKRGDCGLPLVSVRYNKVYIVGIHNSITRIGSAGYSPLFFSEIYYNAFNEVKSNSYDIEPLTKDCVLPEFSKSLAIPNYNPYFESLKPTDLWSNHADIPVLGYHHNLNFLSKPKFNKVKIRSDLCIMDVSTKPSPTVPSELTPQAREFLCKDSKGRPSVLLTQTKKMFTGKTFQMNPEYMAMARNIHNDVFQIHYSKIRILRMHEAINGVFNEALNRLEFSTSCGPYIKLVYKLTDKTKLFKNHNEGTNKPPVYGFTDHPAATSLAIDTVAICDAWKGNKSTVICIKDNPKVELLPAEEVDNEGKCRLFCEMDLSVNLALRVFLGDFLNQQNLSHNMASAKIGLNPYTFPQSFMRHVTDDWHSIATDIKRLDKNYPLEMLIEYFAAVMKLTTTETHKRALLSIAISFSKTIHFQNGVVYMQVGGNPSGVFFTTSINSFLGERYVIYHYVKQIHSRCLRNQLSVSCFLTKVRQATLGDDSLIVYDPELDYDFEGLRATFEEGGLDLVEAKNFSGKTREFCSREIVYDTKNCIWISRLKKTSVLQCIYYVDIKHKEVIPLSFSTALFEASFWDKTFFDAVKYDIICQCKELNIDIRDVRLFDYDSQRSHFAQYVRGFEKSPVITGLGPAEIYYLNLSNKEFYNPNEIMNNHVGQYLERCAKTKSPCAPREVEVKQDKISLEWTYTVSDEGFTGTGNGNTKTAAKQWAYKELFINRFGVEAISNALVEQSRVHKHSIRYTINSHDNNTLHNISIATDNNMVLTPTYKGHIGEVESYMSEYFAYHHHDAMFTSITDFLADRLTISNSSSDSDTDKSLIDSDSSDQEEEGRSHGQCSPIPWYYQNAVHRFTNGAMKRHGELAQKLARETRDCKIYAYIFNDRREELDNRDRFLKDVKPLNISGIRCLGNGRDVYLYGHLEDDLPRAYVLKRYRPKLLADSLGYYIKSNNFTESSTGYKDLDKLLESEGEPFSGYTDPNIEDDHA</sequence>
<evidence type="ECO:0000256" key="2">
    <source>
        <dbReference type="ARBA" id="ARBA00022695"/>
    </source>
</evidence>
<dbReference type="GO" id="GO:0003968">
    <property type="term" value="F:RNA-directed RNA polymerase activity"/>
    <property type="evidence" value="ECO:0007669"/>
    <property type="project" value="InterPro"/>
</dbReference>
<accession>A0A6M9Z7U2</accession>
<evidence type="ECO:0000256" key="4">
    <source>
        <dbReference type="ARBA" id="ARBA00022801"/>
    </source>
</evidence>
<dbReference type="EMBL" id="MT138414">
    <property type="protein sequence ID" value="QKN89031.1"/>
    <property type="molecule type" value="Genomic_RNA"/>
</dbReference>
<name>A0A6M9Z7U2_9VIRU</name>
<dbReference type="GO" id="GO:0005524">
    <property type="term" value="F:ATP binding"/>
    <property type="evidence" value="ECO:0007669"/>
    <property type="project" value="UniProtKB-KW"/>
</dbReference>
<dbReference type="SUPFAM" id="SSF56672">
    <property type="entry name" value="DNA/RNA polymerases"/>
    <property type="match status" value="1"/>
</dbReference>
<keyword evidence="3" id="KW-0547">Nucleotide-binding</keyword>
<evidence type="ECO:0000256" key="7">
    <source>
        <dbReference type="ARBA" id="ARBA00022953"/>
    </source>
</evidence>
<dbReference type="Pfam" id="PF00680">
    <property type="entry name" value="RdRP_1"/>
    <property type="match status" value="1"/>
</dbReference>
<keyword evidence="9" id="KW-1133">Transmembrane helix</keyword>
<dbReference type="CDD" id="cd00048">
    <property type="entry name" value="DSRM_SF"/>
    <property type="match status" value="1"/>
</dbReference>
<dbReference type="InterPro" id="IPR043502">
    <property type="entry name" value="DNA/RNA_pol_sf"/>
</dbReference>
<dbReference type="GO" id="GO:0003724">
    <property type="term" value="F:RNA helicase activity"/>
    <property type="evidence" value="ECO:0007669"/>
    <property type="project" value="InterPro"/>
</dbReference>
<dbReference type="InterPro" id="IPR043504">
    <property type="entry name" value="Peptidase_S1_PA_chymotrypsin"/>
</dbReference>
<dbReference type="InterPro" id="IPR009003">
    <property type="entry name" value="Peptidase_S1_PA"/>
</dbReference>
<evidence type="ECO:0000256" key="8">
    <source>
        <dbReference type="SAM" id="MobiDB-lite"/>
    </source>
</evidence>
<feature type="domain" description="RdRp catalytic" evidence="10">
    <location>
        <begin position="1675"/>
        <end position="1805"/>
    </location>
</feature>
<dbReference type="InterPro" id="IPR043128">
    <property type="entry name" value="Rev_trsase/Diguanyl_cyclase"/>
</dbReference>
<dbReference type="InterPro" id="IPR007094">
    <property type="entry name" value="RNA-dir_pol_PSvirus"/>
</dbReference>
<evidence type="ECO:0000256" key="1">
    <source>
        <dbReference type="ARBA" id="ARBA00022679"/>
    </source>
</evidence>
<dbReference type="GO" id="GO:0039694">
    <property type="term" value="P:viral RNA genome replication"/>
    <property type="evidence" value="ECO:0007669"/>
    <property type="project" value="InterPro"/>
</dbReference>
<keyword evidence="5" id="KW-0645">Protease</keyword>
<dbReference type="InterPro" id="IPR000605">
    <property type="entry name" value="Helicase_SF3_ssDNA/RNA_vir"/>
</dbReference>
<evidence type="ECO:0000256" key="6">
    <source>
        <dbReference type="ARBA" id="ARBA00022840"/>
    </source>
</evidence>
<keyword evidence="5" id="KW-0788">Thiol protease</keyword>
<dbReference type="InterPro" id="IPR001205">
    <property type="entry name" value="RNA-dir_pol_C"/>
</dbReference>
<feature type="domain" description="SF3 helicase" evidence="11">
    <location>
        <begin position="282"/>
        <end position="453"/>
    </location>
</feature>
<dbReference type="PROSITE" id="PS50507">
    <property type="entry name" value="RDRP_SSRNA_POS"/>
    <property type="match status" value="1"/>
</dbReference>
<evidence type="ECO:0000256" key="5">
    <source>
        <dbReference type="ARBA" id="ARBA00022807"/>
    </source>
</evidence>
<dbReference type="InterPro" id="IPR014759">
    <property type="entry name" value="Helicase_SF3_ssRNA_vir"/>
</dbReference>
<dbReference type="PROSITE" id="PS51218">
    <property type="entry name" value="SF3_HELICASE_2"/>
    <property type="match status" value="1"/>
</dbReference>
<dbReference type="SUPFAM" id="SSF50494">
    <property type="entry name" value="Trypsin-like serine proteases"/>
    <property type="match status" value="1"/>
</dbReference>
<reference evidence="12" key="1">
    <citation type="submission" date="2020-01" db="EMBL/GenBank/DDBJ databases">
        <title>Viral genomes from wild and zoo birds in China.</title>
        <authorList>
            <person name="He M.Y."/>
            <person name="Shan L.T."/>
            <person name="Zhang W."/>
            <person name="Yang X.S."/>
        </authorList>
    </citation>
    <scope>NUCLEOTIDE SEQUENCE</scope>
    <source>
        <strain evidence="12">Ytb135pic01</strain>
    </source>
</reference>
<evidence type="ECO:0000313" key="12">
    <source>
        <dbReference type="EMBL" id="QKN89031.1"/>
    </source>
</evidence>
<dbReference type="GO" id="GO:0003723">
    <property type="term" value="F:RNA binding"/>
    <property type="evidence" value="ECO:0007669"/>
    <property type="project" value="InterPro"/>
</dbReference>
<feature type="transmembrane region" description="Helical" evidence="9">
    <location>
        <begin position="49"/>
        <end position="72"/>
    </location>
</feature>
<feature type="region of interest" description="Disordered" evidence="8">
    <location>
        <begin position="2117"/>
        <end position="2146"/>
    </location>
</feature>
<protein>
    <submittedName>
        <fullName evidence="12">Uncharacterized protein</fullName>
    </submittedName>
</protein>
<dbReference type="GO" id="GO:0006351">
    <property type="term" value="P:DNA-templated transcription"/>
    <property type="evidence" value="ECO:0007669"/>
    <property type="project" value="InterPro"/>
</dbReference>
<evidence type="ECO:0000256" key="3">
    <source>
        <dbReference type="ARBA" id="ARBA00022741"/>
    </source>
</evidence>
<dbReference type="Gene3D" id="3.40.50.300">
    <property type="entry name" value="P-loop containing nucleotide triphosphate hydrolases"/>
    <property type="match status" value="1"/>
</dbReference>
<organism evidence="12">
    <name type="scientific">Riboviria sp</name>
    <dbReference type="NCBI Taxonomy" id="2585031"/>
    <lineage>
        <taxon>Viruses</taxon>
        <taxon>Riboviria</taxon>
    </lineage>
</organism>
<evidence type="ECO:0000256" key="9">
    <source>
        <dbReference type="SAM" id="Phobius"/>
    </source>
</evidence>
<proteinExistence type="predicted"/>
<evidence type="ECO:0000259" key="11">
    <source>
        <dbReference type="PROSITE" id="PS51218"/>
    </source>
</evidence>
<keyword evidence="7" id="KW-0693">Viral RNA replication</keyword>
<dbReference type="InterPro" id="IPR027417">
    <property type="entry name" value="P-loop_NTPase"/>
</dbReference>
<dbReference type="Gene3D" id="2.40.10.10">
    <property type="entry name" value="Trypsin-like serine proteases"/>
    <property type="match status" value="1"/>
</dbReference>